<evidence type="ECO:0000259" key="1">
    <source>
        <dbReference type="Pfam" id="PF22751"/>
    </source>
</evidence>
<gene>
    <name evidence="2" type="ORF">S12H4_31571</name>
</gene>
<dbReference type="InterPro" id="IPR054495">
    <property type="entry name" value="DUF488-N3a"/>
</dbReference>
<feature type="domain" description="DUF488" evidence="1">
    <location>
        <begin position="32"/>
        <end position="124"/>
    </location>
</feature>
<sequence>MKETGELREGYIAKWKTYPQEELRVRVARPSALAPSKALLTLFLAEKKLLIKEGKSKKEAHRLAWKFVNYEEHFRDEIANNPEAQSRLRYIVHCLNVGENVRLICYEKEPPCHRFILIDIIKKMQKKEMT</sequence>
<comment type="caution">
    <text evidence="2">The sequence shown here is derived from an EMBL/GenBank/DDBJ whole genome shotgun (WGS) entry which is preliminary data.</text>
</comment>
<name>X1V310_9ZZZZ</name>
<dbReference type="Pfam" id="PF22751">
    <property type="entry name" value="DUF488-N3a"/>
    <property type="match status" value="1"/>
</dbReference>
<evidence type="ECO:0000313" key="2">
    <source>
        <dbReference type="EMBL" id="GAI99009.1"/>
    </source>
</evidence>
<organism evidence="2">
    <name type="scientific">marine sediment metagenome</name>
    <dbReference type="NCBI Taxonomy" id="412755"/>
    <lineage>
        <taxon>unclassified sequences</taxon>
        <taxon>metagenomes</taxon>
        <taxon>ecological metagenomes</taxon>
    </lineage>
</organism>
<protein>
    <recommendedName>
        <fullName evidence="1">DUF488 domain-containing protein</fullName>
    </recommendedName>
</protein>
<dbReference type="AlphaFoldDB" id="X1V310"/>
<dbReference type="EMBL" id="BARW01018442">
    <property type="protein sequence ID" value="GAI99009.1"/>
    <property type="molecule type" value="Genomic_DNA"/>
</dbReference>
<reference evidence="2" key="1">
    <citation type="journal article" date="2014" name="Front. Microbiol.">
        <title>High frequency of phylogenetically diverse reductive dehalogenase-homologous genes in deep subseafloor sedimentary metagenomes.</title>
        <authorList>
            <person name="Kawai M."/>
            <person name="Futagami T."/>
            <person name="Toyoda A."/>
            <person name="Takaki Y."/>
            <person name="Nishi S."/>
            <person name="Hori S."/>
            <person name="Arai W."/>
            <person name="Tsubouchi T."/>
            <person name="Morono Y."/>
            <person name="Uchiyama I."/>
            <person name="Ito T."/>
            <person name="Fujiyama A."/>
            <person name="Inagaki F."/>
            <person name="Takami H."/>
        </authorList>
    </citation>
    <scope>NUCLEOTIDE SEQUENCE</scope>
    <source>
        <strain evidence="2">Expedition CK06-06</strain>
    </source>
</reference>
<proteinExistence type="predicted"/>
<accession>X1V310</accession>